<dbReference type="OMA" id="CEKYSAA"/>
<evidence type="ECO:0000313" key="12">
    <source>
        <dbReference type="Proteomes" id="UP000822369"/>
    </source>
</evidence>
<evidence type="ECO:0000256" key="9">
    <source>
        <dbReference type="SAM" id="MobiDB-lite"/>
    </source>
</evidence>
<evidence type="ECO:0000256" key="6">
    <source>
        <dbReference type="ARBA" id="ARBA00023136"/>
    </source>
</evidence>
<dbReference type="GO" id="GO:0015459">
    <property type="term" value="F:potassium channel regulator activity"/>
    <property type="evidence" value="ECO:0007669"/>
    <property type="project" value="TreeGrafter"/>
</dbReference>
<evidence type="ECO:0000256" key="7">
    <source>
        <dbReference type="ARBA" id="ARBA00023180"/>
    </source>
</evidence>
<dbReference type="Proteomes" id="UP000822369">
    <property type="component" value="Chromosome 5"/>
</dbReference>
<name>A0A9D2YMF5_NOTFU</name>
<feature type="transmembrane region" description="Helical" evidence="10">
    <location>
        <begin position="68"/>
        <end position="88"/>
    </location>
</feature>
<keyword evidence="3 10" id="KW-0812">Transmembrane</keyword>
<dbReference type="EMBL" id="JAAVVJ010000005">
    <property type="protein sequence ID" value="KAF7223191.1"/>
    <property type="molecule type" value="Genomic_DNA"/>
</dbReference>
<feature type="region of interest" description="Disordered" evidence="9">
    <location>
        <begin position="33"/>
        <end position="52"/>
    </location>
</feature>
<evidence type="ECO:0000256" key="5">
    <source>
        <dbReference type="ARBA" id="ARBA00023065"/>
    </source>
</evidence>
<keyword evidence="4 10" id="KW-1133">Transmembrane helix</keyword>
<gene>
    <name evidence="11" type="ORF">G4P62_009451</name>
</gene>
<dbReference type="Pfam" id="PF03185">
    <property type="entry name" value="CaKB"/>
    <property type="match status" value="1"/>
</dbReference>
<evidence type="ECO:0000313" key="11">
    <source>
        <dbReference type="EMBL" id="KAF7223191.1"/>
    </source>
</evidence>
<evidence type="ECO:0000256" key="4">
    <source>
        <dbReference type="ARBA" id="ARBA00022989"/>
    </source>
</evidence>
<comment type="caution">
    <text evidence="11">The sequence shown here is derived from an EMBL/GenBank/DDBJ whole genome shotgun (WGS) entry which is preliminary data.</text>
</comment>
<feature type="transmembrane region" description="Helical" evidence="10">
    <location>
        <begin position="229"/>
        <end position="246"/>
    </location>
</feature>
<dbReference type="GO" id="GO:0008076">
    <property type="term" value="C:voltage-gated potassium channel complex"/>
    <property type="evidence" value="ECO:0007669"/>
    <property type="project" value="TreeGrafter"/>
</dbReference>
<evidence type="ECO:0000256" key="10">
    <source>
        <dbReference type="SAM" id="Phobius"/>
    </source>
</evidence>
<keyword evidence="7" id="KW-0325">Glycoprotein</keyword>
<keyword evidence="5" id="KW-0406">Ion transport</keyword>
<dbReference type="KEGG" id="nfu:107384486"/>
<comment type="subcellular location">
    <subcellularLocation>
        <location evidence="1">Membrane</location>
        <topology evidence="1">Multi-pass membrane protein</topology>
    </subcellularLocation>
</comment>
<accession>A0A9D2YMF5</accession>
<protein>
    <submittedName>
        <fullName evidence="11">Calcium-activated potassium channel subunit beta-3-like</fullName>
    </submittedName>
</protein>
<organism evidence="11 12">
    <name type="scientific">Nothobranchius furzeri</name>
    <name type="common">Turquoise killifish</name>
    <dbReference type="NCBI Taxonomy" id="105023"/>
    <lineage>
        <taxon>Eukaryota</taxon>
        <taxon>Metazoa</taxon>
        <taxon>Chordata</taxon>
        <taxon>Craniata</taxon>
        <taxon>Vertebrata</taxon>
        <taxon>Euteleostomi</taxon>
        <taxon>Actinopterygii</taxon>
        <taxon>Neopterygii</taxon>
        <taxon>Teleostei</taxon>
        <taxon>Neoteleostei</taxon>
        <taxon>Acanthomorphata</taxon>
        <taxon>Ovalentaria</taxon>
        <taxon>Atherinomorphae</taxon>
        <taxon>Cyprinodontiformes</taxon>
        <taxon>Nothobranchiidae</taxon>
        <taxon>Nothobranchius</taxon>
    </lineage>
</organism>
<keyword evidence="2" id="KW-0813">Transport</keyword>
<evidence type="ECO:0000256" key="2">
    <source>
        <dbReference type="ARBA" id="ARBA00022448"/>
    </source>
</evidence>
<evidence type="ECO:0000256" key="3">
    <source>
        <dbReference type="ARBA" id="ARBA00022692"/>
    </source>
</evidence>
<keyword evidence="6 10" id="KW-0472">Membrane</keyword>
<dbReference type="AlphaFoldDB" id="A0A9D2YMF5"/>
<dbReference type="GO" id="GO:0015269">
    <property type="term" value="F:calcium-activated potassium channel activity"/>
    <property type="evidence" value="ECO:0007669"/>
    <property type="project" value="InterPro"/>
</dbReference>
<reference evidence="11" key="1">
    <citation type="submission" date="2020-03" db="EMBL/GenBank/DDBJ databases">
        <title>Intra-Species Differences in Population Size shape Life History and Genome Evolution.</title>
        <authorList>
            <person name="Willemsen D."/>
            <person name="Cui R."/>
            <person name="Valenzano D.R."/>
        </authorList>
    </citation>
    <scope>NUCLEOTIDE SEQUENCE</scope>
    <source>
        <strain evidence="11">GRZ</strain>
        <tissue evidence="11">Whole</tissue>
    </source>
</reference>
<dbReference type="InterPro" id="IPR003930">
    <property type="entry name" value="K_chnl_Ca-activ_BK_bsu"/>
</dbReference>
<keyword evidence="8 11" id="KW-0407">Ion channel</keyword>
<dbReference type="PANTHER" id="PTHR10258:SF4">
    <property type="entry name" value="CALCIUM-ACTIVATED POTASSIUM CHANNEL SUBUNIT BETA-3"/>
    <property type="match status" value="1"/>
</dbReference>
<dbReference type="GO" id="GO:0005513">
    <property type="term" value="P:detection of calcium ion"/>
    <property type="evidence" value="ECO:0007669"/>
    <property type="project" value="TreeGrafter"/>
</dbReference>
<evidence type="ECO:0000256" key="8">
    <source>
        <dbReference type="ARBA" id="ARBA00023303"/>
    </source>
</evidence>
<proteinExistence type="predicted"/>
<sequence length="290" mass="32209">MILNTSSPRTSFSIPININLHGARRRQTRELAHAAAVQDQESSQRGGGRGVQGAWTQLSASSIGEDRAILLGFSMMASSVLMFFVVGITTVKPYVNRGQAPLNQSGLLSSSSWEKEVHCVLRQTHILEEWVDCRGVSTVPCLQATVSLNGSNREAFLHYNEDYVLINQECFYIPTCEMEKEVVEDVVQQVKKQLDDFLGNISRCFSEGEEPNHVILHRKYTLSRSLSGMLWPCLMLGGGALLVGLVRMTQCLARLSSEMCNETLGGRLTSRYAQGRLYRVLQRSSTQSSS</sequence>
<evidence type="ECO:0000256" key="1">
    <source>
        <dbReference type="ARBA" id="ARBA00004141"/>
    </source>
</evidence>
<dbReference type="PANTHER" id="PTHR10258">
    <property type="entry name" value="CALCIUM-ACTIVATED POTASSIUM CHANNEL SUBUNIT BETA"/>
    <property type="match status" value="1"/>
</dbReference>